<keyword evidence="1 3" id="KW-0732">Signal</keyword>
<proteinExistence type="predicted"/>
<dbReference type="OrthoDB" id="63533at2759"/>
<reference evidence="5 6" key="1">
    <citation type="journal article" date="2016" name="Mol. Biol. Evol.">
        <title>Comparative Genomics of Early-Diverging Mushroom-Forming Fungi Provides Insights into the Origins of Lignocellulose Decay Capabilities.</title>
        <authorList>
            <person name="Nagy L.G."/>
            <person name="Riley R."/>
            <person name="Tritt A."/>
            <person name="Adam C."/>
            <person name="Daum C."/>
            <person name="Floudas D."/>
            <person name="Sun H."/>
            <person name="Yadav J.S."/>
            <person name="Pangilinan J."/>
            <person name="Larsson K.H."/>
            <person name="Matsuura K."/>
            <person name="Barry K."/>
            <person name="Labutti K."/>
            <person name="Kuo R."/>
            <person name="Ohm R.A."/>
            <person name="Bhattacharya S.S."/>
            <person name="Shirouzu T."/>
            <person name="Yoshinaga Y."/>
            <person name="Martin F.M."/>
            <person name="Grigoriev I.V."/>
            <person name="Hibbett D.S."/>
        </authorList>
    </citation>
    <scope>NUCLEOTIDE SEQUENCE [LARGE SCALE GENOMIC DNA]</scope>
    <source>
        <strain evidence="5 6">CBS 109695</strain>
    </source>
</reference>
<sequence>MLHSLIAGLFVLVVLPLNILAGEAYIDFDNDFVDPSYILAKKFKSSTLGAQTTVTEYADFLAAQGPWSVINKTALAPSGNIHDYLSWAPYWWPNCTGIGNTSQLTPQQIWVECPYYDRDGLFNPDRLLVNNTGAFETMSDAVLYNAIAWVLTGATKYSANTAHYINTWFVNPATAQTPNLEYAQMHRGPAGQVGDHTGLLDFHQMSKLVSGVLILRKGNSSAWTTTINSKFMQWVANYIDWVNKSPLAQAEKASTNNHGSYFYNQLVSLQILVGDVKGAKISIEGYFSGIYQGQISSTGEQPLEASRTHPYHYRSYNLAAMITNARLGEYLGLNFWNTTTSGGATIKMAADFAMAQKLTEVGDGPLYELYPSLATVASVYGDPGGKYAAFLAAGDSSYRQSAYYLWDQER</sequence>
<evidence type="ECO:0000256" key="2">
    <source>
        <dbReference type="ARBA" id="ARBA00023239"/>
    </source>
</evidence>
<gene>
    <name evidence="5" type="ORF">FIBSPDRAFT_832437</name>
</gene>
<dbReference type="AlphaFoldDB" id="A0A166EK61"/>
<evidence type="ECO:0000259" key="4">
    <source>
        <dbReference type="Pfam" id="PF05426"/>
    </source>
</evidence>
<evidence type="ECO:0000256" key="1">
    <source>
        <dbReference type="ARBA" id="ARBA00022729"/>
    </source>
</evidence>
<evidence type="ECO:0000313" key="6">
    <source>
        <dbReference type="Proteomes" id="UP000076532"/>
    </source>
</evidence>
<dbReference type="InterPro" id="IPR008397">
    <property type="entry name" value="Alginate_lyase_dom"/>
</dbReference>
<dbReference type="Proteomes" id="UP000076532">
    <property type="component" value="Unassembled WGS sequence"/>
</dbReference>
<protein>
    <submittedName>
        <fullName evidence="5">Chondroitin AC/alginate lyase</fullName>
    </submittedName>
</protein>
<keyword evidence="2 5" id="KW-0456">Lyase</keyword>
<dbReference type="GO" id="GO:0016829">
    <property type="term" value="F:lyase activity"/>
    <property type="evidence" value="ECO:0007669"/>
    <property type="project" value="UniProtKB-KW"/>
</dbReference>
<feature type="signal peptide" evidence="3">
    <location>
        <begin position="1"/>
        <end position="21"/>
    </location>
</feature>
<feature type="domain" description="Alginate lyase" evidence="4">
    <location>
        <begin position="69"/>
        <end position="356"/>
    </location>
</feature>
<dbReference type="Gene3D" id="1.50.10.100">
    <property type="entry name" value="Chondroitin AC/alginate lyase"/>
    <property type="match status" value="1"/>
</dbReference>
<dbReference type="GO" id="GO:0042597">
    <property type="term" value="C:periplasmic space"/>
    <property type="evidence" value="ECO:0007669"/>
    <property type="project" value="InterPro"/>
</dbReference>
<dbReference type="Pfam" id="PF05426">
    <property type="entry name" value="Alginate_lyase"/>
    <property type="match status" value="1"/>
</dbReference>
<keyword evidence="6" id="KW-1185">Reference proteome</keyword>
<feature type="chain" id="PRO_5007872815" evidence="3">
    <location>
        <begin position="22"/>
        <end position="410"/>
    </location>
</feature>
<name>A0A166EK61_9AGAM</name>
<dbReference type="EMBL" id="KV417600">
    <property type="protein sequence ID" value="KZP15846.1"/>
    <property type="molecule type" value="Genomic_DNA"/>
</dbReference>
<dbReference type="InterPro" id="IPR008929">
    <property type="entry name" value="Chondroitin_lyas"/>
</dbReference>
<organism evidence="5 6">
    <name type="scientific">Athelia psychrophila</name>
    <dbReference type="NCBI Taxonomy" id="1759441"/>
    <lineage>
        <taxon>Eukaryota</taxon>
        <taxon>Fungi</taxon>
        <taxon>Dikarya</taxon>
        <taxon>Basidiomycota</taxon>
        <taxon>Agaricomycotina</taxon>
        <taxon>Agaricomycetes</taxon>
        <taxon>Agaricomycetidae</taxon>
        <taxon>Atheliales</taxon>
        <taxon>Atheliaceae</taxon>
        <taxon>Athelia</taxon>
    </lineage>
</organism>
<evidence type="ECO:0000313" key="5">
    <source>
        <dbReference type="EMBL" id="KZP15846.1"/>
    </source>
</evidence>
<accession>A0A166EK61</accession>
<dbReference type="SUPFAM" id="SSF48230">
    <property type="entry name" value="Chondroitin AC/alginate lyase"/>
    <property type="match status" value="1"/>
</dbReference>
<evidence type="ECO:0000256" key="3">
    <source>
        <dbReference type="SAM" id="SignalP"/>
    </source>
</evidence>
<dbReference type="STRING" id="436010.A0A166EK61"/>